<accession>A0A0F6RE45</accession>
<protein>
    <submittedName>
        <fullName evidence="1">Asp/Glu racemase</fullName>
    </submittedName>
</protein>
<reference evidence="1 2" key="1">
    <citation type="journal article" date="2013" name="Appl. Microbiol. Biotechnol.">
        <title>Glycerol assimilation and production of 1,3-propanediol by Citrobacter amalonaticus Y19.</title>
        <authorList>
            <person name="Ainala S.K."/>
            <person name="Ashok S."/>
            <person name="Ko Y."/>
            <person name="Park S."/>
        </authorList>
    </citation>
    <scope>NUCLEOTIDE SEQUENCE [LARGE SCALE GENOMIC DNA]</scope>
    <source>
        <strain evidence="1 2">Y19</strain>
    </source>
</reference>
<dbReference type="RefSeq" id="WP_046477557.1">
    <property type="nucleotide sequence ID" value="NZ_CP011132.1"/>
</dbReference>
<dbReference type="GO" id="GO:0047661">
    <property type="term" value="F:amino-acid racemase activity"/>
    <property type="evidence" value="ECO:0007669"/>
    <property type="project" value="InterPro"/>
</dbReference>
<proteinExistence type="predicted"/>
<dbReference type="Pfam" id="PF01177">
    <property type="entry name" value="Asp_Glu_race"/>
    <property type="match status" value="1"/>
</dbReference>
<name>A0A0F6RE45_CITAM</name>
<dbReference type="InterPro" id="IPR015942">
    <property type="entry name" value="Asp/Glu/hydantoin_racemase"/>
</dbReference>
<dbReference type="OrthoDB" id="978447at2"/>
<evidence type="ECO:0000313" key="1">
    <source>
        <dbReference type="EMBL" id="AKE58220.1"/>
    </source>
</evidence>
<dbReference type="PATRIC" id="fig|1261127.3.peg.655"/>
<dbReference type="KEGG" id="cama:F384_03205"/>
<dbReference type="HOGENOM" id="CLU_079356_0_0_6"/>
<organism evidence="1 2">
    <name type="scientific">Citrobacter amalonaticus Y19</name>
    <dbReference type="NCBI Taxonomy" id="1261127"/>
    <lineage>
        <taxon>Bacteria</taxon>
        <taxon>Pseudomonadati</taxon>
        <taxon>Pseudomonadota</taxon>
        <taxon>Gammaproteobacteria</taxon>
        <taxon>Enterobacterales</taxon>
        <taxon>Enterobacteriaceae</taxon>
        <taxon>Citrobacter</taxon>
    </lineage>
</organism>
<evidence type="ECO:0000313" key="2">
    <source>
        <dbReference type="Proteomes" id="UP000034085"/>
    </source>
</evidence>
<dbReference type="Proteomes" id="UP000034085">
    <property type="component" value="Chromosome"/>
</dbReference>
<dbReference type="AlphaFoldDB" id="A0A0F6RE45"/>
<gene>
    <name evidence="1" type="ORF">F384_03205</name>
</gene>
<sequence>MKKIAMLHTSSATLAMMQQLIGDIMPEADVMHLVEESMIKQVMKAGGVTPNIAARIADYVHIAEKADCEIFITACSSIGTAVEQCQFMTPLQLARIDCAMVESAISLGENIAVLATVATTMKPTLEYVQRKVQASGKQCAVTPILMEEAFHALLAGDMETHDRIVSEGLHSAYKQADVVMLAQASMARVLQQLPPPPVPVMTSPESGIRWLKTLAESA</sequence>
<dbReference type="EMBL" id="CP011132">
    <property type="protein sequence ID" value="AKE58220.1"/>
    <property type="molecule type" value="Genomic_DNA"/>
</dbReference>